<dbReference type="PANTHER" id="PTHR30383:SF5">
    <property type="entry name" value="SGNH HYDROLASE-TYPE ESTERASE DOMAIN-CONTAINING PROTEIN"/>
    <property type="match status" value="1"/>
</dbReference>
<dbReference type="OrthoDB" id="9805821at2"/>
<keyword evidence="3" id="KW-1185">Reference proteome</keyword>
<accession>A0A1G8YPY6</accession>
<feature type="domain" description="SGNH hydrolase-type esterase" evidence="1">
    <location>
        <begin position="16"/>
        <end position="159"/>
    </location>
</feature>
<evidence type="ECO:0000259" key="1">
    <source>
        <dbReference type="Pfam" id="PF13472"/>
    </source>
</evidence>
<dbReference type="InterPro" id="IPR013830">
    <property type="entry name" value="SGNH_hydro"/>
</dbReference>
<dbReference type="InterPro" id="IPR036514">
    <property type="entry name" value="SGNH_hydro_sf"/>
</dbReference>
<dbReference type="GO" id="GO:0004622">
    <property type="term" value="F:phosphatidylcholine lysophospholipase activity"/>
    <property type="evidence" value="ECO:0007669"/>
    <property type="project" value="TreeGrafter"/>
</dbReference>
<dbReference type="SUPFAM" id="SSF52266">
    <property type="entry name" value="SGNH hydrolase"/>
    <property type="match status" value="1"/>
</dbReference>
<dbReference type="Gene3D" id="3.40.50.1110">
    <property type="entry name" value="SGNH hydrolase"/>
    <property type="match status" value="1"/>
</dbReference>
<reference evidence="2 3" key="1">
    <citation type="submission" date="2016-10" db="EMBL/GenBank/DDBJ databases">
        <authorList>
            <person name="de Groot N.N."/>
        </authorList>
    </citation>
    <scope>NUCLEOTIDE SEQUENCE [LARGE SCALE GENOMIC DNA]</scope>
    <source>
        <strain evidence="2 3">CGMCC 1.5382</strain>
    </source>
</reference>
<dbReference type="Pfam" id="PF13472">
    <property type="entry name" value="Lipase_GDSL_2"/>
    <property type="match status" value="1"/>
</dbReference>
<proteinExistence type="predicted"/>
<dbReference type="EMBL" id="FNFU01000002">
    <property type="protein sequence ID" value="SDK04899.1"/>
    <property type="molecule type" value="Genomic_DNA"/>
</dbReference>
<dbReference type="Proteomes" id="UP000198701">
    <property type="component" value="Unassembled WGS sequence"/>
</dbReference>
<dbReference type="RefSeq" id="WP_092321565.1">
    <property type="nucleotide sequence ID" value="NZ_FNFU01000002.1"/>
</dbReference>
<evidence type="ECO:0000313" key="2">
    <source>
        <dbReference type="EMBL" id="SDK04899.1"/>
    </source>
</evidence>
<dbReference type="AlphaFoldDB" id="A0A1G8YPY6"/>
<sequence length="186" mass="20522">MSGSIVFLGDGLTAAGRWEESLPTFEVQNLGVGGDTTDEAIARLDSVVGMAPDAVVLLIGTNDLGWRRSDEYVVRNIETILVTLRKRLPHTRLLVQSVLPREREFATTIRSINRHLRQFAPTQHAQYLDLWPAMAEPDGELSAAFTNDRLHVNDEGYAAWVAELGPALETLFLHAPTTTAIPIQHA</sequence>
<evidence type="ECO:0000313" key="3">
    <source>
        <dbReference type="Proteomes" id="UP000198701"/>
    </source>
</evidence>
<gene>
    <name evidence="2" type="ORF">SAMN05216282_102246</name>
</gene>
<dbReference type="PANTHER" id="PTHR30383">
    <property type="entry name" value="THIOESTERASE 1/PROTEASE 1/LYSOPHOSPHOLIPASE L1"/>
    <property type="match status" value="1"/>
</dbReference>
<name>A0A1G8YPY6_9MICO</name>
<organism evidence="2 3">
    <name type="scientific">Cryobacterium psychrotolerans</name>
    <dbReference type="NCBI Taxonomy" id="386301"/>
    <lineage>
        <taxon>Bacteria</taxon>
        <taxon>Bacillati</taxon>
        <taxon>Actinomycetota</taxon>
        <taxon>Actinomycetes</taxon>
        <taxon>Micrococcales</taxon>
        <taxon>Microbacteriaceae</taxon>
        <taxon>Cryobacterium</taxon>
    </lineage>
</organism>
<dbReference type="InterPro" id="IPR051532">
    <property type="entry name" value="Ester_Hydrolysis_Enzymes"/>
</dbReference>
<dbReference type="STRING" id="386301.SAMN05216282_102246"/>
<protein>
    <submittedName>
        <fullName evidence="2">Lysophospholipase L1</fullName>
    </submittedName>
</protein>